<feature type="compositionally biased region" description="Polar residues" evidence="1">
    <location>
        <begin position="16"/>
        <end position="29"/>
    </location>
</feature>
<dbReference type="AlphaFoldDB" id="W8JGZ4"/>
<evidence type="ECO:0000313" key="4">
    <source>
        <dbReference type="Proteomes" id="UP000019433"/>
    </source>
</evidence>
<protein>
    <submittedName>
        <fullName evidence="3">Type I restriction enzyme R domain family protein</fullName>
    </submittedName>
</protein>
<evidence type="ECO:0000256" key="1">
    <source>
        <dbReference type="SAM" id="MobiDB-lite"/>
    </source>
</evidence>
<dbReference type="PATRIC" id="fig|1229831.3.peg.954"/>
<accession>W8JGZ4</accession>
<dbReference type="Pfam" id="PF13588">
    <property type="entry name" value="HSDR_N_2"/>
    <property type="match status" value="1"/>
</dbReference>
<evidence type="ECO:0000313" key="3">
    <source>
        <dbReference type="EMBL" id="AHK63801.1"/>
    </source>
</evidence>
<dbReference type="HOGENOM" id="CLU_125358_0_0_0"/>
<name>W8JGZ4_9CHLA</name>
<dbReference type="eggNOG" id="COG4096">
    <property type="taxonomic scope" value="Bacteria"/>
</dbReference>
<sequence length="203" mass="23284">MKKSIKFNSSINKTTTIMSSSNQLSPQDSTSHREKPSPTLKIFDPLRHKILVSTPEEEVRQKLIAFLIKDLHYPPNSFIIEKGLATLSPLLQKKHTFYSKKRRLDLLVTTPITYTNAEGKIYNLGKPHPLLLIECKAHAINQRTLNQLLSYNYIIGAPCLSIVCYNKQKTGFLNPQTHLFDFYPGLPSYSQLLTYYLHLKHTV</sequence>
<dbReference type="EMBL" id="CP006571">
    <property type="protein sequence ID" value="AHK63801.1"/>
    <property type="molecule type" value="Genomic_DNA"/>
</dbReference>
<gene>
    <name evidence="3" type="ORF">M832_09540</name>
</gene>
<evidence type="ECO:0000259" key="2">
    <source>
        <dbReference type="Pfam" id="PF13588"/>
    </source>
</evidence>
<proteinExistence type="predicted"/>
<organism evidence="3 4">
    <name type="scientific">Chlamydia avium 10DC88</name>
    <dbReference type="NCBI Taxonomy" id="1229831"/>
    <lineage>
        <taxon>Bacteria</taxon>
        <taxon>Pseudomonadati</taxon>
        <taxon>Chlamydiota</taxon>
        <taxon>Chlamydiia</taxon>
        <taxon>Chlamydiales</taxon>
        <taxon>Chlamydiaceae</taxon>
        <taxon>Chlamydia/Chlamydophila group</taxon>
        <taxon>Chlamydia</taxon>
    </lineage>
</organism>
<feature type="domain" description="Type I restriction enzyme R protein N-terminal" evidence="2">
    <location>
        <begin position="55"/>
        <end position="172"/>
    </location>
</feature>
<dbReference type="Proteomes" id="UP000019433">
    <property type="component" value="Chromosome"/>
</dbReference>
<dbReference type="KEGG" id="cav:M832_09540"/>
<dbReference type="STRING" id="1229831.M832_09540"/>
<dbReference type="InterPro" id="IPR029464">
    <property type="entry name" value="HSDR_N"/>
</dbReference>
<feature type="region of interest" description="Disordered" evidence="1">
    <location>
        <begin position="16"/>
        <end position="39"/>
    </location>
</feature>
<reference evidence="3 4" key="1">
    <citation type="journal article" date="2014" name="Syst. Appl. Microbiol.">
        <title>Evidence for the existence of two new members of the family Chlamydiaceae and proposal of Chlamydia avium sp. nov. and Chlamydia gallinacea sp. nov.</title>
        <authorList>
            <person name="Sachse K."/>
            <person name="Laroucau K."/>
            <person name="Riege K."/>
            <person name="Wehner S."/>
            <person name="Dilcher M."/>
            <person name="Creasy H.H."/>
            <person name="Weidmann M."/>
            <person name="Myers G."/>
            <person name="Vorimore F."/>
            <person name="Vicari N."/>
            <person name="Magnino S."/>
            <person name="Liebler-Tenorio E."/>
            <person name="Ruettger A."/>
            <person name="Bavoil P.M."/>
            <person name="Hufert F.T."/>
            <person name="Rossello-Mora R."/>
            <person name="Marz M."/>
        </authorList>
    </citation>
    <scope>NUCLEOTIDE SEQUENCE [LARGE SCALE GENOMIC DNA]</scope>
    <source>
        <strain evidence="3 4">10DC88</strain>
    </source>
</reference>